<evidence type="ECO:0000313" key="10">
    <source>
        <dbReference type="Proteomes" id="UP000236161"/>
    </source>
</evidence>
<evidence type="ECO:0000256" key="2">
    <source>
        <dbReference type="ARBA" id="ARBA00022737"/>
    </source>
</evidence>
<dbReference type="AlphaFoldDB" id="A0A2I0A9W1"/>
<dbReference type="Pfam" id="PF13905">
    <property type="entry name" value="Thioredoxin_8"/>
    <property type="match status" value="3"/>
</dbReference>
<keyword evidence="10" id="KW-1185">Reference proteome</keyword>
<dbReference type="Gene3D" id="3.40.30.10">
    <property type="entry name" value="Glutaredoxin"/>
    <property type="match status" value="3"/>
</dbReference>
<protein>
    <recommendedName>
        <fullName evidence="1">protein-disulfide reductase</fullName>
        <ecNumber evidence="1">1.8.1.8</ecNumber>
    </recommendedName>
</protein>
<reference evidence="9 10" key="1">
    <citation type="journal article" date="2017" name="Nature">
        <title>The Apostasia genome and the evolution of orchids.</title>
        <authorList>
            <person name="Zhang G.Q."/>
            <person name="Liu K.W."/>
            <person name="Li Z."/>
            <person name="Lohaus R."/>
            <person name="Hsiao Y.Y."/>
            <person name="Niu S.C."/>
            <person name="Wang J.Y."/>
            <person name="Lin Y.C."/>
            <person name="Xu Q."/>
            <person name="Chen L.J."/>
            <person name="Yoshida K."/>
            <person name="Fujiwara S."/>
            <person name="Wang Z.W."/>
            <person name="Zhang Y.Q."/>
            <person name="Mitsuda N."/>
            <person name="Wang M."/>
            <person name="Liu G.H."/>
            <person name="Pecoraro L."/>
            <person name="Huang H.X."/>
            <person name="Xiao X.J."/>
            <person name="Lin M."/>
            <person name="Wu X.Y."/>
            <person name="Wu W.L."/>
            <person name="Chen Y.Y."/>
            <person name="Chang S.B."/>
            <person name="Sakamoto S."/>
            <person name="Ohme-Takagi M."/>
            <person name="Yagi M."/>
            <person name="Zeng S.J."/>
            <person name="Shen C.Y."/>
            <person name="Yeh C.M."/>
            <person name="Luo Y.B."/>
            <person name="Tsai W.C."/>
            <person name="Van de Peer Y."/>
            <person name="Liu Z.J."/>
        </authorList>
    </citation>
    <scope>NUCLEOTIDE SEQUENCE [LARGE SCALE GENOMIC DNA]</scope>
    <source>
        <strain evidence="10">cv. Shenzhen</strain>
        <tissue evidence="9">Stem</tissue>
    </source>
</reference>
<evidence type="ECO:0000256" key="4">
    <source>
        <dbReference type="ARBA" id="ARBA00023027"/>
    </source>
</evidence>
<dbReference type="OrthoDB" id="409136at2759"/>
<organism evidence="9 10">
    <name type="scientific">Apostasia shenzhenica</name>
    <dbReference type="NCBI Taxonomy" id="1088818"/>
    <lineage>
        <taxon>Eukaryota</taxon>
        <taxon>Viridiplantae</taxon>
        <taxon>Streptophyta</taxon>
        <taxon>Embryophyta</taxon>
        <taxon>Tracheophyta</taxon>
        <taxon>Spermatophyta</taxon>
        <taxon>Magnoliopsida</taxon>
        <taxon>Liliopsida</taxon>
        <taxon>Asparagales</taxon>
        <taxon>Orchidaceae</taxon>
        <taxon>Apostasioideae</taxon>
        <taxon>Apostasia</taxon>
    </lineage>
</organism>
<dbReference type="SUPFAM" id="SSF52833">
    <property type="entry name" value="Thioredoxin-like"/>
    <property type="match status" value="3"/>
</dbReference>
<keyword evidence="3" id="KW-0560">Oxidoreductase</keyword>
<dbReference type="InterPro" id="IPR052259">
    <property type="entry name" value="Nucleoredoxin-like"/>
</dbReference>
<keyword evidence="4" id="KW-0520">NAD</keyword>
<comment type="similarity">
    <text evidence="5">Belongs to the nucleoredoxin family.</text>
</comment>
<comment type="catalytic activity">
    <reaction evidence="6">
        <text>[protein]-dithiol + NAD(+) = [protein]-disulfide + NADH + H(+)</text>
        <dbReference type="Rhea" id="RHEA:18749"/>
        <dbReference type="Rhea" id="RHEA-COMP:10593"/>
        <dbReference type="Rhea" id="RHEA-COMP:10594"/>
        <dbReference type="ChEBI" id="CHEBI:15378"/>
        <dbReference type="ChEBI" id="CHEBI:29950"/>
        <dbReference type="ChEBI" id="CHEBI:50058"/>
        <dbReference type="ChEBI" id="CHEBI:57540"/>
        <dbReference type="ChEBI" id="CHEBI:57945"/>
        <dbReference type="EC" id="1.8.1.8"/>
    </reaction>
</comment>
<keyword evidence="2" id="KW-0677">Repeat</keyword>
<dbReference type="InterPro" id="IPR012336">
    <property type="entry name" value="Thioredoxin-like_fold"/>
</dbReference>
<dbReference type="PANTHER" id="PTHR13871">
    <property type="entry name" value="THIOREDOXIN"/>
    <property type="match status" value="1"/>
</dbReference>
<evidence type="ECO:0000259" key="8">
    <source>
        <dbReference type="PROSITE" id="PS51352"/>
    </source>
</evidence>
<dbReference type="InterPro" id="IPR036249">
    <property type="entry name" value="Thioredoxin-like_sf"/>
</dbReference>
<dbReference type="InterPro" id="IPR045870">
    <property type="entry name" value="TryX_NRX_thioredoxin_dom"/>
</dbReference>
<dbReference type="GO" id="GO:0004791">
    <property type="term" value="F:thioredoxin-disulfide reductase (NADPH) activity"/>
    <property type="evidence" value="ECO:0007669"/>
    <property type="project" value="InterPro"/>
</dbReference>
<accession>A0A2I0A9W1</accession>
<proteinExistence type="inferred from homology"/>
<sequence length="506" mass="57008">MAADKHSGQRHDLQSLLAGDGRDFLVRSNGDQVKIHDLKGKTTALFFSASWCPPCRKFNPKLTAAYSELLSQGQIFEIVFISRDRSEEQFNDYFSGMPWLAIPFKGSSDLCKIITELFDVEEIPTLVILDSDGNVLTGDAVQLVKDHGIAAYPFSPEKISKCVEVKEAARRNQTLESLLASPSRDYLVSNDGSKVLISDLHGKIILMYFASKHYKQCSDFTPKLIKMYKQLKEKKDSVEVVLVSLASVKISFEEEFKEMPWLAIPFEDENRRDDLAYYFEVLSIPSLVVIGQQGKTIHPNAVDFVEEYGLDAYPVSEKFVEFVEKEKERSEAQTIETLLTAGELDYVIRTDGNKVPVSELNGKTILLYFSASNSHRCQKFQPKLIEAYHKIKERDDRFEVVLVCHEHAQKTFDEFFAAMPWLAVPHEDKRIYSLLRKSAGRSLPVLLAVGPGGRTVCNDAKELIVLYGADAYPFTVERVKELEAMTCDGEEAACGVVCEGDDCCRV</sequence>
<evidence type="ECO:0000256" key="7">
    <source>
        <dbReference type="ARBA" id="ARBA00047804"/>
    </source>
</evidence>
<dbReference type="InterPro" id="IPR013766">
    <property type="entry name" value="Thioredoxin_domain"/>
</dbReference>
<evidence type="ECO:0000256" key="5">
    <source>
        <dbReference type="ARBA" id="ARBA00025782"/>
    </source>
</evidence>
<gene>
    <name evidence="9" type="ORF">AXF42_Ash010220</name>
</gene>
<evidence type="ECO:0000313" key="9">
    <source>
        <dbReference type="EMBL" id="PKA52324.1"/>
    </source>
</evidence>
<dbReference type="EMBL" id="KZ452008">
    <property type="protein sequence ID" value="PKA52324.1"/>
    <property type="molecule type" value="Genomic_DNA"/>
</dbReference>
<dbReference type="CDD" id="cd03009">
    <property type="entry name" value="TryX_like_TryX_NRX"/>
    <property type="match status" value="1"/>
</dbReference>
<evidence type="ECO:0000256" key="3">
    <source>
        <dbReference type="ARBA" id="ARBA00023002"/>
    </source>
</evidence>
<dbReference type="EC" id="1.8.1.8" evidence="1"/>
<feature type="domain" description="Thioredoxin" evidence="8">
    <location>
        <begin position="5"/>
        <end position="150"/>
    </location>
</feature>
<dbReference type="PANTHER" id="PTHR13871:SF96">
    <property type="entry name" value="THIOREDOXIN DOMAIN-CONTAINING PROTEIN"/>
    <property type="match status" value="1"/>
</dbReference>
<evidence type="ECO:0000256" key="6">
    <source>
        <dbReference type="ARBA" id="ARBA00047388"/>
    </source>
</evidence>
<dbReference type="PROSITE" id="PS51352">
    <property type="entry name" value="THIOREDOXIN_2"/>
    <property type="match status" value="1"/>
</dbReference>
<dbReference type="Proteomes" id="UP000236161">
    <property type="component" value="Unassembled WGS sequence"/>
</dbReference>
<evidence type="ECO:0000256" key="1">
    <source>
        <dbReference type="ARBA" id="ARBA00012612"/>
    </source>
</evidence>
<name>A0A2I0A9W1_9ASPA</name>
<comment type="catalytic activity">
    <reaction evidence="7">
        <text>[protein]-dithiol + NADP(+) = [protein]-disulfide + NADPH + H(+)</text>
        <dbReference type="Rhea" id="RHEA:18753"/>
        <dbReference type="Rhea" id="RHEA-COMP:10593"/>
        <dbReference type="Rhea" id="RHEA-COMP:10594"/>
        <dbReference type="ChEBI" id="CHEBI:15378"/>
        <dbReference type="ChEBI" id="CHEBI:29950"/>
        <dbReference type="ChEBI" id="CHEBI:50058"/>
        <dbReference type="ChEBI" id="CHEBI:57783"/>
        <dbReference type="ChEBI" id="CHEBI:58349"/>
        <dbReference type="EC" id="1.8.1.8"/>
    </reaction>
</comment>